<proteinExistence type="predicted"/>
<keyword evidence="2" id="KW-1185">Reference proteome</keyword>
<dbReference type="EMBL" id="SNSC02000013">
    <property type="protein sequence ID" value="TID18753.1"/>
    <property type="molecule type" value="Genomic_DNA"/>
</dbReference>
<dbReference type="Proteomes" id="UP000298493">
    <property type="component" value="Unassembled WGS sequence"/>
</dbReference>
<gene>
    <name evidence="1" type="ORF">E6O75_ATG05874</name>
</gene>
<evidence type="ECO:0000313" key="1">
    <source>
        <dbReference type="EMBL" id="TID18753.1"/>
    </source>
</evidence>
<accession>A0A4Z1PCB0</accession>
<evidence type="ECO:0000313" key="2">
    <source>
        <dbReference type="Proteomes" id="UP000298493"/>
    </source>
</evidence>
<reference evidence="1 2" key="1">
    <citation type="submission" date="2019-04" db="EMBL/GenBank/DDBJ databases">
        <title>High contiguity whole genome sequence and gene annotation resource for two Venturia nashicola isolates.</title>
        <authorList>
            <person name="Prokchorchik M."/>
            <person name="Won K."/>
            <person name="Lee Y."/>
            <person name="Choi E.D."/>
            <person name="Segonzac C."/>
            <person name="Sohn K.H."/>
        </authorList>
    </citation>
    <scope>NUCLEOTIDE SEQUENCE [LARGE SCALE GENOMIC DNA]</scope>
    <source>
        <strain evidence="1 2">PRI2</strain>
    </source>
</reference>
<organism evidence="1 2">
    <name type="scientific">Venturia nashicola</name>
    <dbReference type="NCBI Taxonomy" id="86259"/>
    <lineage>
        <taxon>Eukaryota</taxon>
        <taxon>Fungi</taxon>
        <taxon>Dikarya</taxon>
        <taxon>Ascomycota</taxon>
        <taxon>Pezizomycotina</taxon>
        <taxon>Dothideomycetes</taxon>
        <taxon>Pleosporomycetidae</taxon>
        <taxon>Venturiales</taxon>
        <taxon>Venturiaceae</taxon>
        <taxon>Venturia</taxon>
    </lineage>
</organism>
<protein>
    <submittedName>
        <fullName evidence="1">Uncharacterized protein</fullName>
    </submittedName>
</protein>
<name>A0A4Z1PCB0_9PEZI</name>
<comment type="caution">
    <text evidence="1">The sequence shown here is derived from an EMBL/GenBank/DDBJ whole genome shotgun (WGS) entry which is preliminary data.</text>
</comment>
<dbReference type="AlphaFoldDB" id="A0A4Z1PCB0"/>
<sequence length="77" mass="8757">MTASQASQASVETIIWSKANFEAVTRNNAGSSFESSHYPRLNDFNTYHLLPMPKLCWFINLTTLDQSKPHNYYARSG</sequence>